<comment type="subcellular location">
    <subcellularLocation>
        <location evidence="1">Membrane</location>
        <topology evidence="1">Multi-pass membrane protein</topology>
    </subcellularLocation>
</comment>
<name>A0ABU3PUV2_9ACTN</name>
<evidence type="ECO:0000256" key="1">
    <source>
        <dbReference type="ARBA" id="ARBA00004141"/>
    </source>
</evidence>
<feature type="transmembrane region" description="Helical" evidence="5">
    <location>
        <begin position="199"/>
        <end position="218"/>
    </location>
</feature>
<feature type="transmembrane region" description="Helical" evidence="5">
    <location>
        <begin position="112"/>
        <end position="132"/>
    </location>
</feature>
<keyword evidence="3 5" id="KW-1133">Transmembrane helix</keyword>
<evidence type="ECO:0000256" key="3">
    <source>
        <dbReference type="ARBA" id="ARBA00022989"/>
    </source>
</evidence>
<feature type="transmembrane region" description="Helical" evidence="5">
    <location>
        <begin position="81"/>
        <end position="100"/>
    </location>
</feature>
<evidence type="ECO:0000313" key="8">
    <source>
        <dbReference type="Proteomes" id="UP001268542"/>
    </source>
</evidence>
<dbReference type="InterPro" id="IPR051533">
    <property type="entry name" value="WaaL-like"/>
</dbReference>
<keyword evidence="7" id="KW-0436">Ligase</keyword>
<accession>A0ABU3PUV2</accession>
<evidence type="ECO:0000256" key="4">
    <source>
        <dbReference type="ARBA" id="ARBA00023136"/>
    </source>
</evidence>
<dbReference type="Proteomes" id="UP001268542">
    <property type="component" value="Unassembled WGS sequence"/>
</dbReference>
<evidence type="ECO:0000259" key="6">
    <source>
        <dbReference type="Pfam" id="PF04932"/>
    </source>
</evidence>
<feature type="transmembrane region" description="Helical" evidence="5">
    <location>
        <begin position="45"/>
        <end position="69"/>
    </location>
</feature>
<keyword evidence="2 5" id="KW-0812">Transmembrane</keyword>
<dbReference type="RefSeq" id="WP_315731969.1">
    <property type="nucleotide sequence ID" value="NZ_JAVYII010000002.1"/>
</dbReference>
<proteinExistence type="predicted"/>
<feature type="transmembrane region" description="Helical" evidence="5">
    <location>
        <begin position="144"/>
        <end position="166"/>
    </location>
</feature>
<feature type="transmembrane region" description="Helical" evidence="5">
    <location>
        <begin position="247"/>
        <end position="263"/>
    </location>
</feature>
<protein>
    <submittedName>
        <fullName evidence="7">O-antigen ligase family protein</fullName>
    </submittedName>
</protein>
<sequence>MSGALTGALTGAPARALRRHSDPATVLSVVVVVLLAVPSELRVGALGAAGSPAVLAGLGCLLVWSARAASGATAIPLRPRLAVLAFGLTVLLAWTAAQLRPLPPSEGNAADLGVLRAAAFCGVLLLAAEVGRHRDRLLVLQRRLVLAGAALALLGLVQFVTGAVLVDRVWIPGLVSAQEFSGVSERGGFVRPAGTAMSALEYSFALAVVFPYALGLAVCDRHRALVRRVLPCLLVGLGLLTSVSRSGVVGIVLGALVLLPAWSPALRRRMLLLAPFLAVGFYLLVPGMSGTLRDLFTTADQDPSALSRTGSYEVAAAFVESSPVVGRGFGTFLPAYRILDNQYLLLAVEVGLLGLVAFVALLGCCVVGARGTLRTRTATGSTDADAADAAERDRQLRQAALGTVLVGAALAAVLDVFAFPMAAGSLALVCGLALAQGRSAP</sequence>
<organism evidence="7 8">
    <name type="scientific">Nocardioides imazamoxiresistens</name>
    <dbReference type="NCBI Taxonomy" id="3231893"/>
    <lineage>
        <taxon>Bacteria</taxon>
        <taxon>Bacillati</taxon>
        <taxon>Actinomycetota</taxon>
        <taxon>Actinomycetes</taxon>
        <taxon>Propionibacteriales</taxon>
        <taxon>Nocardioidaceae</taxon>
        <taxon>Nocardioides</taxon>
    </lineage>
</organism>
<dbReference type="GO" id="GO:0016874">
    <property type="term" value="F:ligase activity"/>
    <property type="evidence" value="ECO:0007669"/>
    <property type="project" value="UniProtKB-KW"/>
</dbReference>
<keyword evidence="8" id="KW-1185">Reference proteome</keyword>
<dbReference type="InterPro" id="IPR007016">
    <property type="entry name" value="O-antigen_ligase-rel_domated"/>
</dbReference>
<evidence type="ECO:0000256" key="5">
    <source>
        <dbReference type="SAM" id="Phobius"/>
    </source>
</evidence>
<feature type="transmembrane region" description="Helical" evidence="5">
    <location>
        <begin position="343"/>
        <end position="369"/>
    </location>
</feature>
<keyword evidence="4 5" id="KW-0472">Membrane</keyword>
<comment type="caution">
    <text evidence="7">The sequence shown here is derived from an EMBL/GenBank/DDBJ whole genome shotgun (WGS) entry which is preliminary data.</text>
</comment>
<dbReference type="Pfam" id="PF04932">
    <property type="entry name" value="Wzy_C"/>
    <property type="match status" value="1"/>
</dbReference>
<reference evidence="7 8" key="1">
    <citation type="submission" date="2023-08" db="EMBL/GenBank/DDBJ databases">
        <title>Nocardioides seae sp. nov., a bacterium isolated from a soil.</title>
        <authorList>
            <person name="Wang X."/>
        </authorList>
    </citation>
    <scope>NUCLEOTIDE SEQUENCE [LARGE SCALE GENOMIC DNA]</scope>
    <source>
        <strain evidence="7 8">YZH12</strain>
    </source>
</reference>
<evidence type="ECO:0000256" key="2">
    <source>
        <dbReference type="ARBA" id="ARBA00022692"/>
    </source>
</evidence>
<feature type="transmembrane region" description="Helical" evidence="5">
    <location>
        <begin position="270"/>
        <end position="288"/>
    </location>
</feature>
<dbReference type="PANTHER" id="PTHR37422:SF13">
    <property type="entry name" value="LIPOPOLYSACCHARIDE BIOSYNTHESIS PROTEIN PA4999-RELATED"/>
    <property type="match status" value="1"/>
</dbReference>
<dbReference type="EMBL" id="JAVYII010000002">
    <property type="protein sequence ID" value="MDT9592545.1"/>
    <property type="molecule type" value="Genomic_DNA"/>
</dbReference>
<dbReference type="PANTHER" id="PTHR37422">
    <property type="entry name" value="TEICHURONIC ACID BIOSYNTHESIS PROTEIN TUAE"/>
    <property type="match status" value="1"/>
</dbReference>
<feature type="transmembrane region" description="Helical" evidence="5">
    <location>
        <begin position="402"/>
        <end position="435"/>
    </location>
</feature>
<feature type="domain" description="O-antigen ligase-related" evidence="6">
    <location>
        <begin position="232"/>
        <end position="359"/>
    </location>
</feature>
<feature type="transmembrane region" description="Helical" evidence="5">
    <location>
        <begin position="225"/>
        <end position="241"/>
    </location>
</feature>
<evidence type="ECO:0000313" key="7">
    <source>
        <dbReference type="EMBL" id="MDT9592545.1"/>
    </source>
</evidence>
<gene>
    <name evidence="7" type="ORF">RDV89_05665</name>
</gene>